<dbReference type="PROSITE" id="PS50041">
    <property type="entry name" value="C_TYPE_LECTIN_2"/>
    <property type="match status" value="1"/>
</dbReference>
<name>A0AAJ8DUM5_LATCA</name>
<dbReference type="Gene3D" id="3.10.100.10">
    <property type="entry name" value="Mannose-Binding Protein A, subunit A"/>
    <property type="match status" value="1"/>
</dbReference>
<sequence length="138" mass="15691">MTWTGARDYCREYHTDLASVRNDVESQIIQNVAGGAQVWIGLVRDPWEWSDQTYSSLRYWKADQAVRTNPNEEVCVALFKSESGRWGTRPCGEAHPFLCNCPITRFIKVKMSSEDSVLDPNDPAVARRHLETNQAGTE</sequence>
<dbReference type="SUPFAM" id="SSF56436">
    <property type="entry name" value="C-type lectin-like"/>
    <property type="match status" value="1"/>
</dbReference>
<dbReference type="PANTHER" id="PTHR45784">
    <property type="entry name" value="C-TYPE LECTIN DOMAIN FAMILY 20 MEMBER A-RELATED"/>
    <property type="match status" value="1"/>
</dbReference>
<dbReference type="RefSeq" id="XP_050932083.1">
    <property type="nucleotide sequence ID" value="XM_051076126.1"/>
</dbReference>
<evidence type="ECO:0000313" key="2">
    <source>
        <dbReference type="Proteomes" id="UP000694890"/>
    </source>
</evidence>
<accession>A0AAJ8DUM5</accession>
<dbReference type="InterPro" id="IPR016187">
    <property type="entry name" value="CTDL_fold"/>
</dbReference>
<feature type="domain" description="C-type lectin" evidence="1">
    <location>
        <begin position="1"/>
        <end position="100"/>
    </location>
</feature>
<protein>
    <submittedName>
        <fullName evidence="3">C-type lection lectoxin-Enh3</fullName>
    </submittedName>
</protein>
<proteinExistence type="predicted"/>
<dbReference type="PANTHER" id="PTHR45784:SF5">
    <property type="entry name" value="C-TYPE LECTIN DOMAIN FAMILY 20 MEMBER A-RELATED"/>
    <property type="match status" value="1"/>
</dbReference>
<dbReference type="KEGG" id="lcf:108883161"/>
<evidence type="ECO:0000313" key="3">
    <source>
        <dbReference type="RefSeq" id="XP_050932083.1"/>
    </source>
</evidence>
<dbReference type="InterPro" id="IPR016186">
    <property type="entry name" value="C-type_lectin-like/link_sf"/>
</dbReference>
<dbReference type="SMART" id="SM00034">
    <property type="entry name" value="CLECT"/>
    <property type="match status" value="1"/>
</dbReference>
<organism evidence="2 3">
    <name type="scientific">Lates calcarifer</name>
    <name type="common">Barramundi</name>
    <name type="synonym">Holocentrus calcarifer</name>
    <dbReference type="NCBI Taxonomy" id="8187"/>
    <lineage>
        <taxon>Eukaryota</taxon>
        <taxon>Metazoa</taxon>
        <taxon>Chordata</taxon>
        <taxon>Craniata</taxon>
        <taxon>Vertebrata</taxon>
        <taxon>Euteleostomi</taxon>
        <taxon>Actinopterygii</taxon>
        <taxon>Neopterygii</taxon>
        <taxon>Teleostei</taxon>
        <taxon>Neoteleostei</taxon>
        <taxon>Acanthomorphata</taxon>
        <taxon>Carangaria</taxon>
        <taxon>Carangaria incertae sedis</taxon>
        <taxon>Centropomidae</taxon>
        <taxon>Lates</taxon>
    </lineage>
</organism>
<dbReference type="InterPro" id="IPR001304">
    <property type="entry name" value="C-type_lectin-like"/>
</dbReference>
<dbReference type="Proteomes" id="UP000694890">
    <property type="component" value="Linkage group LG15"/>
</dbReference>
<dbReference type="AlphaFoldDB" id="A0AAJ8DUM5"/>
<gene>
    <name evidence="3" type="primary">LOC108883161</name>
</gene>
<dbReference type="GeneID" id="108883161"/>
<reference evidence="3" key="1">
    <citation type="submission" date="2025-08" db="UniProtKB">
        <authorList>
            <consortium name="RefSeq"/>
        </authorList>
    </citation>
    <scope>IDENTIFICATION</scope>
    <source>
        <tissue evidence="3">Brain</tissue>
    </source>
</reference>
<evidence type="ECO:0000259" key="1">
    <source>
        <dbReference type="PROSITE" id="PS50041"/>
    </source>
</evidence>
<dbReference type="Pfam" id="PF00059">
    <property type="entry name" value="Lectin_C"/>
    <property type="match status" value="1"/>
</dbReference>